<dbReference type="Pfam" id="PF00149">
    <property type="entry name" value="Metallophos"/>
    <property type="match status" value="1"/>
</dbReference>
<feature type="non-terminal residue" evidence="2">
    <location>
        <position position="1"/>
    </location>
</feature>
<dbReference type="PANTHER" id="PTHR16509:SF1">
    <property type="entry name" value="MANGANESE-DEPENDENT ADP-RIBOSE_CDP-ALCOHOL DIPHOSPHATASE"/>
    <property type="match status" value="1"/>
</dbReference>
<dbReference type="InterPro" id="IPR029052">
    <property type="entry name" value="Metallo-depent_PP-like"/>
</dbReference>
<proteinExistence type="predicted"/>
<dbReference type="InterPro" id="IPR004843">
    <property type="entry name" value="Calcineurin-like_PHP"/>
</dbReference>
<dbReference type="GO" id="GO:0030145">
    <property type="term" value="F:manganese ion binding"/>
    <property type="evidence" value="ECO:0007669"/>
    <property type="project" value="TreeGrafter"/>
</dbReference>
<dbReference type="Proteomes" id="UP000266239">
    <property type="component" value="Unassembled WGS sequence"/>
</dbReference>
<name>A0A397BZK8_APHAT</name>
<dbReference type="VEuPathDB" id="FungiDB:H257_11743"/>
<dbReference type="SUPFAM" id="SSF56300">
    <property type="entry name" value="Metallo-dependent phosphatases"/>
    <property type="match status" value="1"/>
</dbReference>
<evidence type="ECO:0000313" key="3">
    <source>
        <dbReference type="Proteomes" id="UP000266239"/>
    </source>
</evidence>
<dbReference type="GO" id="GO:0047734">
    <property type="term" value="F:CDP-glycerol diphosphatase activity"/>
    <property type="evidence" value="ECO:0007669"/>
    <property type="project" value="TreeGrafter"/>
</dbReference>
<reference evidence="2 3" key="1">
    <citation type="submission" date="2018-08" db="EMBL/GenBank/DDBJ databases">
        <title>Aphanomyces genome sequencing and annotation.</title>
        <authorList>
            <person name="Minardi D."/>
            <person name="Oidtmann B."/>
            <person name="Van Der Giezen M."/>
            <person name="Studholme D.J."/>
        </authorList>
    </citation>
    <scope>NUCLEOTIDE SEQUENCE [LARGE SCALE GENOMIC DNA]</scope>
    <source>
        <strain evidence="2 3">Yx</strain>
    </source>
</reference>
<dbReference type="GO" id="GO:0008663">
    <property type="term" value="F:2',3'-cyclic-nucleotide 2'-phosphodiesterase activity"/>
    <property type="evidence" value="ECO:0007669"/>
    <property type="project" value="TreeGrafter"/>
</dbReference>
<evidence type="ECO:0000313" key="2">
    <source>
        <dbReference type="EMBL" id="RHY33319.1"/>
    </source>
</evidence>
<dbReference type="GO" id="GO:0047631">
    <property type="term" value="F:ADP-ribose diphosphatase activity"/>
    <property type="evidence" value="ECO:0007669"/>
    <property type="project" value="TreeGrafter"/>
</dbReference>
<gene>
    <name evidence="2" type="ORF">DYB25_013973</name>
</gene>
<dbReference type="EMBL" id="QUTA01001414">
    <property type="protein sequence ID" value="RHY33319.1"/>
    <property type="molecule type" value="Genomic_DNA"/>
</dbReference>
<evidence type="ECO:0000259" key="1">
    <source>
        <dbReference type="Pfam" id="PF00149"/>
    </source>
</evidence>
<organism evidence="2 3">
    <name type="scientific">Aphanomyces astaci</name>
    <name type="common">Crayfish plague agent</name>
    <dbReference type="NCBI Taxonomy" id="112090"/>
    <lineage>
        <taxon>Eukaryota</taxon>
        <taxon>Sar</taxon>
        <taxon>Stramenopiles</taxon>
        <taxon>Oomycota</taxon>
        <taxon>Saprolegniomycetes</taxon>
        <taxon>Saprolegniales</taxon>
        <taxon>Verrucalvaceae</taxon>
        <taxon>Aphanomyces</taxon>
    </lineage>
</organism>
<dbReference type="Gene3D" id="3.60.21.10">
    <property type="match status" value="1"/>
</dbReference>
<accession>A0A397BZK8</accession>
<feature type="domain" description="Calcineurin-like phosphoesterase" evidence="1">
    <location>
        <begin position="83"/>
        <end position="303"/>
    </location>
</feature>
<dbReference type="PANTHER" id="PTHR16509">
    <property type="match status" value="1"/>
</dbReference>
<comment type="caution">
    <text evidence="2">The sequence shown here is derived from an EMBL/GenBank/DDBJ whole genome shotgun (WGS) entry which is preliminary data.</text>
</comment>
<sequence>FRRNCLLHRVWGHLGSHHACVLVLRMNECSLIADVQYADDDDGWNYRQTNRRYYRHGLQVLRWAAAEWIHEAATVSPRMRFAVDLGDVIDGKNEPVGQSLSALRATTTIFDEFQDSVGPVHHCVGNHELYNFSKATYVEELIKHTQSCHVGAESLPPPGTSVAYYTFTDPTLPSYLFVVLDPYGQSVIGSPVDSPEYANAVEFLNVHNPNVNKNSPLGMPRDETLRCTEFNGAVDDAQLAWLAQVLATAASHRQNVVVFSHVPIHPDTCRPGGVLLWNFADVQSMLEQHAGVVRAVFSGHSHRNGYTEDRGIHYMVFHAALECPPSENDDANRAYATVDVYADGLHVRGAGVIPTRTLAWSAK</sequence>
<dbReference type="AlphaFoldDB" id="A0A397BZK8"/>
<protein>
    <recommendedName>
        <fullName evidence="1">Calcineurin-like phosphoesterase domain-containing protein</fullName>
    </recommendedName>
</protein>